<dbReference type="GO" id="GO:0016491">
    <property type="term" value="F:oxidoreductase activity"/>
    <property type="evidence" value="ECO:0007669"/>
    <property type="project" value="InterPro"/>
</dbReference>
<dbReference type="InterPro" id="IPR013154">
    <property type="entry name" value="ADH-like_N"/>
</dbReference>
<evidence type="ECO:0000313" key="2">
    <source>
        <dbReference type="EMBL" id="NKE10655.1"/>
    </source>
</evidence>
<gene>
    <name evidence="2" type="ORF">GTW58_12100</name>
</gene>
<organism evidence="2 3">
    <name type="scientific">Kocuria subflava</name>
    <dbReference type="NCBI Taxonomy" id="1736139"/>
    <lineage>
        <taxon>Bacteria</taxon>
        <taxon>Bacillati</taxon>
        <taxon>Actinomycetota</taxon>
        <taxon>Actinomycetes</taxon>
        <taxon>Micrococcales</taxon>
        <taxon>Micrococcaceae</taxon>
        <taxon>Kocuria</taxon>
    </lineage>
</organism>
<dbReference type="Pfam" id="PF13602">
    <property type="entry name" value="ADH_zinc_N_2"/>
    <property type="match status" value="1"/>
</dbReference>
<name>A0A846U2H2_9MICC</name>
<dbReference type="Gene3D" id="3.40.50.720">
    <property type="entry name" value="NAD(P)-binding Rossmann-like Domain"/>
    <property type="match status" value="1"/>
</dbReference>
<dbReference type="RefSeq" id="WP_157980584.1">
    <property type="nucleotide sequence ID" value="NZ_JAAVUN010000036.1"/>
</dbReference>
<dbReference type="InterPro" id="IPR036291">
    <property type="entry name" value="NAD(P)-bd_dom_sf"/>
</dbReference>
<protein>
    <submittedName>
        <fullName evidence="2">NADP-dependent oxidoreductase</fullName>
    </submittedName>
</protein>
<dbReference type="EMBL" id="JAAVUN010000036">
    <property type="protein sequence ID" value="NKE10655.1"/>
    <property type="molecule type" value="Genomic_DNA"/>
</dbReference>
<evidence type="ECO:0000259" key="1">
    <source>
        <dbReference type="SMART" id="SM00829"/>
    </source>
</evidence>
<dbReference type="PANTHER" id="PTHR11695">
    <property type="entry name" value="ALCOHOL DEHYDROGENASE RELATED"/>
    <property type="match status" value="1"/>
</dbReference>
<dbReference type="SUPFAM" id="SSF51735">
    <property type="entry name" value="NAD(P)-binding Rossmann-fold domains"/>
    <property type="match status" value="1"/>
</dbReference>
<dbReference type="InterPro" id="IPR011032">
    <property type="entry name" value="GroES-like_sf"/>
</dbReference>
<dbReference type="Proteomes" id="UP000521379">
    <property type="component" value="Unassembled WGS sequence"/>
</dbReference>
<dbReference type="CDD" id="cd05289">
    <property type="entry name" value="MDR_like_2"/>
    <property type="match status" value="1"/>
</dbReference>
<dbReference type="Pfam" id="PF08240">
    <property type="entry name" value="ADH_N"/>
    <property type="match status" value="1"/>
</dbReference>
<keyword evidence="3" id="KW-1185">Reference proteome</keyword>
<dbReference type="Gene3D" id="3.90.180.10">
    <property type="entry name" value="Medium-chain alcohol dehydrogenases, catalytic domain"/>
    <property type="match status" value="1"/>
</dbReference>
<evidence type="ECO:0000313" key="3">
    <source>
        <dbReference type="Proteomes" id="UP000521379"/>
    </source>
</evidence>
<dbReference type="SMART" id="SM00829">
    <property type="entry name" value="PKS_ER"/>
    <property type="match status" value="1"/>
</dbReference>
<dbReference type="AlphaFoldDB" id="A0A846U2H2"/>
<comment type="caution">
    <text evidence="2">The sequence shown here is derived from an EMBL/GenBank/DDBJ whole genome shotgun (WGS) entry which is preliminary data.</text>
</comment>
<dbReference type="InterPro" id="IPR050700">
    <property type="entry name" value="YIM1/Zinc_Alcohol_DH_Fams"/>
</dbReference>
<dbReference type="InterPro" id="IPR020843">
    <property type="entry name" value="ER"/>
</dbReference>
<proteinExistence type="predicted"/>
<feature type="domain" description="Enoyl reductase (ER)" evidence="1">
    <location>
        <begin position="19"/>
        <end position="317"/>
    </location>
</feature>
<dbReference type="SUPFAM" id="SSF50129">
    <property type="entry name" value="GroES-like"/>
    <property type="match status" value="1"/>
</dbReference>
<accession>A0A846U2H2</accession>
<sequence length="324" mass="34149">MDPSLPHTMLAAIIPAPDGRPELRQCPVPEPGPGEVLVRVMASSVNPTDVMTWRRGVFATGQTAPFVGGYDMSGIVVKLGRGVTVLDVGDAVTGMPRFPAPAAAFAQYATAPARHLARIPTGTEDLSAGAWGRWAGLPLAGLTAYQALVDTAHLQPGQTVLVHAASGGVGSLACQLAVNLGAQVTAVTSNRARTLVEALGTRHVVDRATVDRQRFDGRFDVVLDTVGGDTTPRSLAMASPDGVVVALHPYAHDDLAQRDPRLRRMLVEPDHHTLEVLIEQAARGRLSVQVGAGYPLRQLGDALLHVETNKTPGKTIIHIQGDNA</sequence>
<reference evidence="2 3" key="1">
    <citation type="submission" date="2020-02" db="EMBL/GenBank/DDBJ databases">
        <authorList>
            <person name="Sun Q."/>
        </authorList>
    </citation>
    <scope>NUCLEOTIDE SEQUENCE [LARGE SCALE GENOMIC DNA]</scope>
    <source>
        <strain evidence="2 3">YIM 13062</strain>
    </source>
</reference>
<dbReference type="PANTHER" id="PTHR11695:SF294">
    <property type="entry name" value="RETICULON-4-INTERACTING PROTEIN 1, MITOCHONDRIAL"/>
    <property type="match status" value="1"/>
</dbReference>